<accession>A0A915ISZ9</accession>
<evidence type="ECO:0000313" key="2">
    <source>
        <dbReference type="WBParaSite" id="nRc.2.0.1.t16494-RA"/>
    </source>
</evidence>
<evidence type="ECO:0000313" key="1">
    <source>
        <dbReference type="Proteomes" id="UP000887565"/>
    </source>
</evidence>
<dbReference type="InterPro" id="IPR009003">
    <property type="entry name" value="Peptidase_S1_PA"/>
</dbReference>
<sequence>VNYGAPLICESKNKRIVQGFISQVVPTHLGRLFGTRQIYSSVSAHHDWIDTKLKPIPTPKTS</sequence>
<dbReference type="SUPFAM" id="SSF50494">
    <property type="entry name" value="Trypsin-like serine proteases"/>
    <property type="match status" value="1"/>
</dbReference>
<organism evidence="1 2">
    <name type="scientific">Romanomermis culicivorax</name>
    <name type="common">Nematode worm</name>
    <dbReference type="NCBI Taxonomy" id="13658"/>
    <lineage>
        <taxon>Eukaryota</taxon>
        <taxon>Metazoa</taxon>
        <taxon>Ecdysozoa</taxon>
        <taxon>Nematoda</taxon>
        <taxon>Enoplea</taxon>
        <taxon>Dorylaimia</taxon>
        <taxon>Mermithida</taxon>
        <taxon>Mermithoidea</taxon>
        <taxon>Mermithidae</taxon>
        <taxon>Romanomermis</taxon>
    </lineage>
</organism>
<dbReference type="WBParaSite" id="nRc.2.0.1.t16494-RA">
    <property type="protein sequence ID" value="nRc.2.0.1.t16494-RA"/>
    <property type="gene ID" value="nRc.2.0.1.g16494"/>
</dbReference>
<dbReference type="Proteomes" id="UP000887565">
    <property type="component" value="Unplaced"/>
</dbReference>
<protein>
    <submittedName>
        <fullName evidence="2">Peptidase S1 domain-containing protein</fullName>
    </submittedName>
</protein>
<dbReference type="AlphaFoldDB" id="A0A915ISZ9"/>
<keyword evidence="1" id="KW-1185">Reference proteome</keyword>
<name>A0A915ISZ9_ROMCU</name>
<reference evidence="2" key="1">
    <citation type="submission" date="2022-11" db="UniProtKB">
        <authorList>
            <consortium name="WormBaseParasite"/>
        </authorList>
    </citation>
    <scope>IDENTIFICATION</scope>
</reference>
<proteinExistence type="predicted"/>